<dbReference type="PROSITE" id="PS51257">
    <property type="entry name" value="PROKAR_LIPOPROTEIN"/>
    <property type="match status" value="1"/>
</dbReference>
<dbReference type="RefSeq" id="WP_264883866.1">
    <property type="nucleotide sequence ID" value="NZ_JAPDOB010000002.1"/>
</dbReference>
<feature type="chain" id="PRO_5045249346" description="Lipoprotein" evidence="1">
    <location>
        <begin position="21"/>
        <end position="112"/>
    </location>
</feature>
<reference evidence="2 3" key="1">
    <citation type="submission" date="2022-10" db="EMBL/GenBank/DDBJ databases">
        <title>Sphingomonas sp.</title>
        <authorList>
            <person name="Jin C."/>
        </authorList>
    </citation>
    <scope>NUCLEOTIDE SEQUENCE [LARGE SCALE GENOMIC DNA]</scope>
    <source>
        <strain evidence="2 3">BN140010</strain>
    </source>
</reference>
<organism evidence="2 3">
    <name type="scientific">Sphingomonas arvum</name>
    <dbReference type="NCBI Taxonomy" id="2992113"/>
    <lineage>
        <taxon>Bacteria</taxon>
        <taxon>Pseudomonadati</taxon>
        <taxon>Pseudomonadota</taxon>
        <taxon>Alphaproteobacteria</taxon>
        <taxon>Sphingomonadales</taxon>
        <taxon>Sphingomonadaceae</taxon>
        <taxon>Sphingomonas</taxon>
    </lineage>
</organism>
<protein>
    <recommendedName>
        <fullName evidence="4">Lipoprotein</fullName>
    </recommendedName>
</protein>
<accession>A0ABT3JIA8</accession>
<dbReference type="Proteomes" id="UP001526246">
    <property type="component" value="Unassembled WGS sequence"/>
</dbReference>
<gene>
    <name evidence="2" type="ORF">OMW55_13450</name>
</gene>
<sequence>MLRPAPLIALASCLALSGCAAGIAAGALGAAARSTQGDPNAYYNNEPLKLAAAQACRARAASYGDVQIIDLEQRGARKVVVWGTAAGAAGRQSFECTYTDRITGFRLRKLLG</sequence>
<evidence type="ECO:0008006" key="4">
    <source>
        <dbReference type="Google" id="ProtNLM"/>
    </source>
</evidence>
<evidence type="ECO:0000256" key="1">
    <source>
        <dbReference type="SAM" id="SignalP"/>
    </source>
</evidence>
<dbReference type="EMBL" id="JAPDOB010000002">
    <property type="protein sequence ID" value="MCW3798815.1"/>
    <property type="molecule type" value="Genomic_DNA"/>
</dbReference>
<keyword evidence="3" id="KW-1185">Reference proteome</keyword>
<evidence type="ECO:0000313" key="3">
    <source>
        <dbReference type="Proteomes" id="UP001526246"/>
    </source>
</evidence>
<evidence type="ECO:0000313" key="2">
    <source>
        <dbReference type="EMBL" id="MCW3798815.1"/>
    </source>
</evidence>
<keyword evidence="1" id="KW-0732">Signal</keyword>
<proteinExistence type="predicted"/>
<comment type="caution">
    <text evidence="2">The sequence shown here is derived from an EMBL/GenBank/DDBJ whole genome shotgun (WGS) entry which is preliminary data.</text>
</comment>
<feature type="signal peptide" evidence="1">
    <location>
        <begin position="1"/>
        <end position="20"/>
    </location>
</feature>
<name>A0ABT3JIA8_9SPHN</name>